<proteinExistence type="inferred from homology"/>
<dbReference type="Gene3D" id="3.30.30.30">
    <property type="match status" value="1"/>
</dbReference>
<accession>A0A8H6M6S6</accession>
<evidence type="ECO:0000256" key="1">
    <source>
        <dbReference type="ARBA" id="ARBA00007381"/>
    </source>
</evidence>
<dbReference type="EMBL" id="JACGCI010000031">
    <property type="protein sequence ID" value="KAF6755059.1"/>
    <property type="molecule type" value="Genomic_DNA"/>
</dbReference>
<keyword evidence="2" id="KW-0547">Nucleotide-binding</keyword>
<evidence type="ECO:0000313" key="5">
    <source>
        <dbReference type="Proteomes" id="UP000521943"/>
    </source>
</evidence>
<name>A0A8H6M6S6_9AGAR</name>
<dbReference type="GO" id="GO:0005524">
    <property type="term" value="F:ATP binding"/>
    <property type="evidence" value="ECO:0007669"/>
    <property type="project" value="UniProtKB-KW"/>
</dbReference>
<dbReference type="PANTHER" id="PTHR19375">
    <property type="entry name" value="HEAT SHOCK PROTEIN 70KDA"/>
    <property type="match status" value="1"/>
</dbReference>
<evidence type="ECO:0000313" key="4">
    <source>
        <dbReference type="EMBL" id="KAF6755059.1"/>
    </source>
</evidence>
<dbReference type="Gene3D" id="3.30.420.40">
    <property type="match status" value="2"/>
</dbReference>
<sequence length="161" mass="17628">MRTQAPKGRKPYIRVEYRGETEEFSPEEISSMILPKMEETAESYLVTAVDNAVVTVSAYFNNSRRQATNDAGTISGLNVLRIINEPTAATLDYGLDVKVTGEGIVPIFDLRGGTFDVSLLHRGGYLRSRATAGDALSSATQTSIKIGCSFRGYRLLHLTHP</sequence>
<comment type="similarity">
    <text evidence="1">Belongs to the heat shock protein 70 family.</text>
</comment>
<dbReference type="InterPro" id="IPR013126">
    <property type="entry name" value="Hsp_70_fam"/>
</dbReference>
<keyword evidence="5" id="KW-1185">Reference proteome</keyword>
<dbReference type="InterPro" id="IPR043129">
    <property type="entry name" value="ATPase_NBD"/>
</dbReference>
<dbReference type="AlphaFoldDB" id="A0A8H6M6S6"/>
<keyword evidence="4" id="KW-0346">Stress response</keyword>
<feature type="non-terminal residue" evidence="4">
    <location>
        <position position="1"/>
    </location>
</feature>
<gene>
    <name evidence="4" type="ORF">DFP72DRAFT_1067787</name>
</gene>
<evidence type="ECO:0000256" key="2">
    <source>
        <dbReference type="ARBA" id="ARBA00022741"/>
    </source>
</evidence>
<dbReference type="SUPFAM" id="SSF53067">
    <property type="entry name" value="Actin-like ATPase domain"/>
    <property type="match status" value="1"/>
</dbReference>
<evidence type="ECO:0000256" key="3">
    <source>
        <dbReference type="ARBA" id="ARBA00022840"/>
    </source>
</evidence>
<dbReference type="GO" id="GO:0140662">
    <property type="term" value="F:ATP-dependent protein folding chaperone"/>
    <property type="evidence" value="ECO:0007669"/>
    <property type="project" value="InterPro"/>
</dbReference>
<protein>
    <submittedName>
        <fullName evidence="4">Heat shock protein 70</fullName>
    </submittedName>
</protein>
<comment type="caution">
    <text evidence="4">The sequence shown here is derived from an EMBL/GenBank/DDBJ whole genome shotgun (WGS) entry which is preliminary data.</text>
</comment>
<dbReference type="FunFam" id="3.30.420.40:FF:000545">
    <property type="entry name" value="Endoplasmic reticulum chaperone BiP"/>
    <property type="match status" value="1"/>
</dbReference>
<dbReference type="PRINTS" id="PR00301">
    <property type="entry name" value="HEATSHOCK70"/>
</dbReference>
<dbReference type="OrthoDB" id="3257966at2759"/>
<dbReference type="Proteomes" id="UP000521943">
    <property type="component" value="Unassembled WGS sequence"/>
</dbReference>
<keyword evidence="3" id="KW-0067">ATP-binding</keyword>
<reference evidence="4 5" key="1">
    <citation type="submission" date="2020-07" db="EMBL/GenBank/DDBJ databases">
        <title>Comparative genomics of pyrophilous fungi reveals a link between fire events and developmental genes.</title>
        <authorList>
            <consortium name="DOE Joint Genome Institute"/>
            <person name="Steindorff A.S."/>
            <person name="Carver A."/>
            <person name="Calhoun S."/>
            <person name="Stillman K."/>
            <person name="Liu H."/>
            <person name="Lipzen A."/>
            <person name="Pangilinan J."/>
            <person name="Labutti K."/>
            <person name="Bruns T.D."/>
            <person name="Grigoriev I.V."/>
        </authorList>
    </citation>
    <scope>NUCLEOTIDE SEQUENCE [LARGE SCALE GENOMIC DNA]</scope>
    <source>
        <strain evidence="4 5">CBS 144469</strain>
    </source>
</reference>
<organism evidence="4 5">
    <name type="scientific">Ephemerocybe angulata</name>
    <dbReference type="NCBI Taxonomy" id="980116"/>
    <lineage>
        <taxon>Eukaryota</taxon>
        <taxon>Fungi</taxon>
        <taxon>Dikarya</taxon>
        <taxon>Basidiomycota</taxon>
        <taxon>Agaricomycotina</taxon>
        <taxon>Agaricomycetes</taxon>
        <taxon>Agaricomycetidae</taxon>
        <taxon>Agaricales</taxon>
        <taxon>Agaricineae</taxon>
        <taxon>Psathyrellaceae</taxon>
        <taxon>Ephemerocybe</taxon>
    </lineage>
</organism>
<dbReference type="Pfam" id="PF00012">
    <property type="entry name" value="HSP70"/>
    <property type="match status" value="1"/>
</dbReference>